<gene>
    <name evidence="1" type="ORF">AK812_SmicGene15264</name>
</gene>
<name>A0A1Q9E3E5_SYMMI</name>
<sequence>MRTLEAFHQQHKHRYTPRQAELITRWPEVMGIHEPSACKAVLLSDSVPACYRDPVLVVLEAIVHFKEYHYRHGFEDGEMRLLVGEKAQALIPRSRWSRRQKVPRT</sequence>
<dbReference type="AlphaFoldDB" id="A0A1Q9E3E5"/>
<organism evidence="1 2">
    <name type="scientific">Symbiodinium microadriaticum</name>
    <name type="common">Dinoflagellate</name>
    <name type="synonym">Zooxanthella microadriatica</name>
    <dbReference type="NCBI Taxonomy" id="2951"/>
    <lineage>
        <taxon>Eukaryota</taxon>
        <taxon>Sar</taxon>
        <taxon>Alveolata</taxon>
        <taxon>Dinophyceae</taxon>
        <taxon>Suessiales</taxon>
        <taxon>Symbiodiniaceae</taxon>
        <taxon>Symbiodinium</taxon>
    </lineage>
</organism>
<accession>A0A1Q9E3E5</accession>
<keyword evidence="2" id="KW-1185">Reference proteome</keyword>
<proteinExistence type="predicted"/>
<protein>
    <submittedName>
        <fullName evidence="1">Uncharacterized protein</fullName>
    </submittedName>
</protein>
<evidence type="ECO:0000313" key="1">
    <source>
        <dbReference type="EMBL" id="OLQ01940.1"/>
    </source>
</evidence>
<evidence type="ECO:0000313" key="2">
    <source>
        <dbReference type="Proteomes" id="UP000186817"/>
    </source>
</evidence>
<reference evidence="1 2" key="1">
    <citation type="submission" date="2016-02" db="EMBL/GenBank/DDBJ databases">
        <title>Genome analysis of coral dinoflagellate symbionts highlights evolutionary adaptations to a symbiotic lifestyle.</title>
        <authorList>
            <person name="Aranda M."/>
            <person name="Li Y."/>
            <person name="Liew Y.J."/>
            <person name="Baumgarten S."/>
            <person name="Simakov O."/>
            <person name="Wilson M."/>
            <person name="Piel J."/>
            <person name="Ashoor H."/>
            <person name="Bougouffa S."/>
            <person name="Bajic V.B."/>
            <person name="Ryu T."/>
            <person name="Ravasi T."/>
            <person name="Bayer T."/>
            <person name="Micklem G."/>
            <person name="Kim H."/>
            <person name="Bhak J."/>
            <person name="Lajeunesse T.C."/>
            <person name="Voolstra C.R."/>
        </authorList>
    </citation>
    <scope>NUCLEOTIDE SEQUENCE [LARGE SCALE GENOMIC DNA]</scope>
    <source>
        <strain evidence="1 2">CCMP2467</strain>
    </source>
</reference>
<comment type="caution">
    <text evidence="1">The sequence shown here is derived from an EMBL/GenBank/DDBJ whole genome shotgun (WGS) entry which is preliminary data.</text>
</comment>
<dbReference type="EMBL" id="LSRX01000277">
    <property type="protein sequence ID" value="OLQ01940.1"/>
    <property type="molecule type" value="Genomic_DNA"/>
</dbReference>
<dbReference type="Proteomes" id="UP000186817">
    <property type="component" value="Unassembled WGS sequence"/>
</dbReference>